<accession>H2BTC7</accession>
<sequence length="95" mass="10739">MPEGKKIYATNFSKDSVAALKYSYGIRKLYNAEVIVLHVFDAGSGSDEKIKIIDKRRELEDFCSLHLGEKYDDLDLLVPVINGSDVVHDIINFFS</sequence>
<evidence type="ECO:0008006" key="3">
    <source>
        <dbReference type="Google" id="ProtNLM"/>
    </source>
</evidence>
<dbReference type="AlphaFoldDB" id="H2BTC7"/>
<dbReference type="OrthoDB" id="9788959at2"/>
<reference evidence="2" key="1">
    <citation type="journal article" date="2012" name="Stand. Genomic Sci.">
        <title>Genome sequence of the Antarctic rhodopsins-containing flavobacterium Gillisia limnaea type strain (R-8282(T)).</title>
        <authorList>
            <person name="Riedel T."/>
            <person name="Held B."/>
            <person name="Nolan M."/>
            <person name="Lucas S."/>
            <person name="Lapidus A."/>
            <person name="Tice H."/>
            <person name="Del Rio T.G."/>
            <person name="Cheng J.F."/>
            <person name="Han C."/>
            <person name="Tapia R."/>
            <person name="Goodwin L.A."/>
            <person name="Pitluck S."/>
            <person name="Liolios K."/>
            <person name="Mavromatis K."/>
            <person name="Pagani I."/>
            <person name="Ivanova N."/>
            <person name="Mikhailova N."/>
            <person name="Pati A."/>
            <person name="Chen A."/>
            <person name="Palaniappan K."/>
            <person name="Land M."/>
            <person name="Rohde M."/>
            <person name="Tindall B.J."/>
            <person name="Detter J.C."/>
            <person name="Goker M."/>
            <person name="Bristow J."/>
            <person name="Eisen J.A."/>
            <person name="Markowitz V."/>
            <person name="Hugenholtz P."/>
            <person name="Kyrpides N.C."/>
            <person name="Klenk H.P."/>
            <person name="Woyke T."/>
        </authorList>
    </citation>
    <scope>NUCLEOTIDE SEQUENCE [LARGE SCALE GENOMIC DNA]</scope>
    <source>
        <strain evidence="2">DSM 15749 / LMG 21470 / R-8282</strain>
    </source>
</reference>
<keyword evidence="2" id="KW-1185">Reference proteome</keyword>
<dbReference type="Proteomes" id="UP000003844">
    <property type="component" value="Unassembled WGS sequence"/>
</dbReference>
<dbReference type="SUPFAM" id="SSF52402">
    <property type="entry name" value="Adenine nucleotide alpha hydrolases-like"/>
    <property type="match status" value="1"/>
</dbReference>
<protein>
    <recommendedName>
        <fullName evidence="3">UspA domain-containing protein</fullName>
    </recommendedName>
</protein>
<name>H2BTC7_GILLR</name>
<organism evidence="1 2">
    <name type="scientific">Gillisia limnaea (strain DSM 15749 / LMG 21470 / R-8282)</name>
    <dbReference type="NCBI Taxonomy" id="865937"/>
    <lineage>
        <taxon>Bacteria</taxon>
        <taxon>Pseudomonadati</taxon>
        <taxon>Bacteroidota</taxon>
        <taxon>Flavobacteriia</taxon>
        <taxon>Flavobacteriales</taxon>
        <taxon>Flavobacteriaceae</taxon>
        <taxon>Gillisia</taxon>
    </lineage>
</organism>
<evidence type="ECO:0000313" key="1">
    <source>
        <dbReference type="EMBL" id="EHQ03726.1"/>
    </source>
</evidence>
<dbReference type="EMBL" id="JH594606">
    <property type="protein sequence ID" value="EHQ03726.1"/>
    <property type="molecule type" value="Genomic_DNA"/>
</dbReference>
<evidence type="ECO:0000313" key="2">
    <source>
        <dbReference type="Proteomes" id="UP000003844"/>
    </source>
</evidence>
<dbReference type="STRING" id="865937.Gilli_3117"/>
<dbReference type="Gene3D" id="3.40.50.620">
    <property type="entry name" value="HUPs"/>
    <property type="match status" value="1"/>
</dbReference>
<dbReference type="HOGENOM" id="CLU_2368882_0_0_10"/>
<proteinExistence type="predicted"/>
<dbReference type="InterPro" id="IPR014729">
    <property type="entry name" value="Rossmann-like_a/b/a_fold"/>
</dbReference>
<dbReference type="RefSeq" id="WP_006990032.1">
    <property type="nucleotide sequence ID" value="NZ_JH594606.1"/>
</dbReference>
<gene>
    <name evidence="1" type="ORF">Gilli_3117</name>
</gene>